<evidence type="ECO:0000313" key="3">
    <source>
        <dbReference type="Proteomes" id="UP001468345"/>
    </source>
</evidence>
<feature type="transmembrane region" description="Helical" evidence="1">
    <location>
        <begin position="6"/>
        <end position="26"/>
    </location>
</feature>
<organism evidence="2 3">
    <name type="scientific">Staphylococcus casei</name>
    <dbReference type="NCBI Taxonomy" id="201828"/>
    <lineage>
        <taxon>Bacteria</taxon>
        <taxon>Bacillati</taxon>
        <taxon>Bacillota</taxon>
        <taxon>Bacilli</taxon>
        <taxon>Bacillales</taxon>
        <taxon>Staphylococcaceae</taxon>
        <taxon>Staphylococcus</taxon>
    </lineage>
</organism>
<evidence type="ECO:0000256" key="1">
    <source>
        <dbReference type="SAM" id="Phobius"/>
    </source>
</evidence>
<proteinExistence type="predicted"/>
<dbReference type="EMBL" id="CP133007">
    <property type="protein sequence ID" value="WZG10700.1"/>
    <property type="molecule type" value="Genomic_DNA"/>
</dbReference>
<keyword evidence="1" id="KW-0472">Membrane</keyword>
<dbReference type="Proteomes" id="UP001468345">
    <property type="component" value="Plasmid unnamed1"/>
</dbReference>
<name>A0ABZ2WGF8_9STAP</name>
<evidence type="ECO:0000313" key="2">
    <source>
        <dbReference type="EMBL" id="WZG10700.1"/>
    </source>
</evidence>
<geneLocation type="plasmid" evidence="2 3">
    <name>unnamed1</name>
</geneLocation>
<accession>A0ABZ2WGF8</accession>
<keyword evidence="2" id="KW-0614">Plasmid</keyword>
<evidence type="ECO:0008006" key="4">
    <source>
        <dbReference type="Google" id="ProtNLM"/>
    </source>
</evidence>
<sequence>MKKFIYASVILMLLITIYLSMNFLLFDKWTLHQSENQLNNYVENHKDNNLKQISRDDKTYNFLRKKQKISIISKSDNQGSGSVNYYRVNINNNSAELYIKSKHTFIPEKTTIQHVRIL</sequence>
<keyword evidence="1" id="KW-1133">Transmembrane helix</keyword>
<dbReference type="RefSeq" id="WP_341636987.1">
    <property type="nucleotide sequence ID" value="NZ_CP133007.1"/>
</dbReference>
<reference evidence="2 3" key="1">
    <citation type="journal article" date="2024" name="ISME J.">
        <title>Staphylococcus epidermidis bacteriocin A37 kills natural competitors with a unique mechanism of action.</title>
        <authorList>
            <person name="Puls J.S."/>
            <person name="Winnerling B."/>
            <person name="Power J.J."/>
            <person name="Kruger A.M."/>
            <person name="Brajtenbach D."/>
            <person name="Johnson M."/>
            <person name="Bilici K."/>
            <person name="Camus L."/>
            <person name="Fliesswasser T."/>
            <person name="Schneider T."/>
            <person name="Sahl H.G."/>
            <person name="Ghosal D."/>
            <person name="Kubitscheck U."/>
            <person name="Heilbronner S."/>
            <person name="Grein F."/>
        </authorList>
    </citation>
    <scope>NUCLEOTIDE SEQUENCE [LARGE SCALE GENOMIC DNA]</scope>
    <source>
        <strain evidence="2 3">SCK7</strain>
    </source>
</reference>
<keyword evidence="1" id="KW-0812">Transmembrane</keyword>
<gene>
    <name evidence="2" type="ORF">SHJJP9002_002671</name>
</gene>
<protein>
    <recommendedName>
        <fullName evidence="4">DUF3139 domain-containing protein</fullName>
    </recommendedName>
</protein>
<keyword evidence="3" id="KW-1185">Reference proteome</keyword>